<dbReference type="Proteomes" id="UP000887580">
    <property type="component" value="Unplaced"/>
</dbReference>
<accession>A0AC35GVF6</accession>
<evidence type="ECO:0000313" key="1">
    <source>
        <dbReference type="Proteomes" id="UP000887580"/>
    </source>
</evidence>
<sequence>MTFNSLKTHKGSCHCGAIKWECIGPSEIEAITCNCSICNKKQNHHFIVSLKNFKLLKGEENLTTYTFNTGNAKHKFCKICGVQSFYIPRSNPDSVAIMPHCIDSNTIEKLTYKTFDGQKWEETMKTQAPKAFES</sequence>
<organism evidence="1 2">
    <name type="scientific">Panagrolaimus sp. PS1159</name>
    <dbReference type="NCBI Taxonomy" id="55785"/>
    <lineage>
        <taxon>Eukaryota</taxon>
        <taxon>Metazoa</taxon>
        <taxon>Ecdysozoa</taxon>
        <taxon>Nematoda</taxon>
        <taxon>Chromadorea</taxon>
        <taxon>Rhabditida</taxon>
        <taxon>Tylenchina</taxon>
        <taxon>Panagrolaimomorpha</taxon>
        <taxon>Panagrolaimoidea</taxon>
        <taxon>Panagrolaimidae</taxon>
        <taxon>Panagrolaimus</taxon>
    </lineage>
</organism>
<name>A0AC35GVF6_9BILA</name>
<dbReference type="WBParaSite" id="PS1159_v2.g9063.t1">
    <property type="protein sequence ID" value="PS1159_v2.g9063.t1"/>
    <property type="gene ID" value="PS1159_v2.g9063"/>
</dbReference>
<proteinExistence type="predicted"/>
<protein>
    <submittedName>
        <fullName evidence="2">CENP-V/GFA domain-containing protein</fullName>
    </submittedName>
</protein>
<evidence type="ECO:0000313" key="2">
    <source>
        <dbReference type="WBParaSite" id="PS1159_v2.g9063.t1"/>
    </source>
</evidence>
<reference evidence="2" key="1">
    <citation type="submission" date="2022-11" db="UniProtKB">
        <authorList>
            <consortium name="WormBaseParasite"/>
        </authorList>
    </citation>
    <scope>IDENTIFICATION</scope>
</reference>